<comment type="pathway">
    <text evidence="1">Secondary metabolite biosynthesis.</text>
</comment>
<evidence type="ECO:0000256" key="6">
    <source>
        <dbReference type="SAM" id="MobiDB-lite"/>
    </source>
</evidence>
<feature type="compositionally biased region" description="Low complexity" evidence="6">
    <location>
        <begin position="1679"/>
        <end position="1689"/>
    </location>
</feature>
<dbReference type="Gene3D" id="3.30.70.250">
    <property type="entry name" value="Malonyl-CoA ACP transacylase, ACP-binding"/>
    <property type="match status" value="1"/>
</dbReference>
<dbReference type="Gene3D" id="3.40.47.10">
    <property type="match status" value="1"/>
</dbReference>
<sequence>MDNESLVCGLAFCNSEFTGPDPLQIFRKLRKHSQKSRFPLLSKFLSESATVLREEIRRLQCPEWGQFSRFQSILNLACLVLDDKECSWDSPRVPLEGALLCVSQIALLIGRYEAENLEYNLSQQNLSVLGLRGGLFAATTISVSQSLFELASIGSEAVRAAFRFHIHIHQISQIVEPRAVTKNFNNRGYTVKGVSKELIQAELDKFNQKKDNFCSPNLQFIPANFYKQDYSDFTEIYISNSDKDSVCVIGPQTQVDGFFKSSPLLCNSCQNPLETDSGLCNATDVYNNEDVQAIVEALNRQRWEKMVVCLPLIAPSSGEYFCANNGFHLLELACKDALSRPHFQKNLMKKFPTHSNPQHWSSLDCRIFSYGTSLASQQLLSEIEANYPNARFIRYDLTHWIHEDIDGSSLSTSSSKIAVVGMSCRLPGGANNPELLLQLLNEGRDVHTRVPSDRFDVDSHFDPTGTIENASETPYGNFIDNPGFFDAGFFNMSSREAEQTDPMHRLALMTAYEALEMSGFSPNRTPSTNLKRIGTFYGVASDDYREVNAGQNIGTHATPGGERAFANGRINYLFKFGGPSFNIDTACSSSGAAINAACSSLWAGDVDLAIAGGLNIITNPDNYCMLSKGHFLSKTGQCKVWSEEADGYCRADGIGCIVIKRLEDAIAENDNIIATILAASTNHSAEAISITHPHIGAQMDNYNQILQHAGVDPLDVSYVELHGTGTQAGDGAESSSVAQVFAPVGPVRKADNPLYIGAIKSNIGHGEAAAGVASFIKVLLAYQHDQIPRNLKTRNKMNPLVAANIHDRNIKMITENTPWPRIEGKKRYAVANSFGALAHGGNTTFLLEEAPIKVKIGRDTRSVYPITLSAKSIESLKGNIESLISYLDQNPMTELEDLSYTLCARRMHHHTRIATSVKNLAQLKKFLASSAQDLKSLRPVPNKTPCIAFTFPGQGVLHENVASKLFQDFPSFRKDITRLERISQRMGFPPITPLIKSSAKLKDHSPIATQLALLIIEIALTNFWKQLGIIPSVVIGHSLGEYAALVAAGVLSAADAIFLVGKRAEIIISTCEAGSHAMLSVRASVEMVDKIAAGLRYEIACINSATDIVIAGTQEDIQLIQQLIGQKGLKCVRLALPLAFHSSQLDPVLDLFEEQARNVTFHPPKIPVISPLLAKCVNDGETFNSNYLRRSSREPVNFIGGLEAASKLGILNNKVTFLDIGPHPVCQAFIQSHFSVNKIFASLRRNEEDFSTIVRTLVSLQCEGFPILWNEYFAPYEKSYNLLHLGHYAWNQKNYWLPYKGTWTLEKAHGKAFNFHMGNYNSIPKSAPSPLISSSVHQIVSHDFQNSKCHLVTLSDIMRADLWKMIGSHRIRRVEVAPSSIWVDMAYTIAEYLYKKFLTESEVFAMDLADFSVFHSTLARKDRSKPQLLQAHACFDFATRSTSIEWYKISLQGTPLPEPYASATVYYQDPTSWKKEWRVVQQFLKDRIEILLNKARDGFANKISKKMVYSMFKNIVHYDKIYQGIQCVILDGFEALSEITLGSECGNWFTPPHFIECILAVAGFVMNCSDEFDHQENFSLCPGWGNLRFLRRLESGDKLRSYVRMVPSKNHHDFYGDVVVMQDGEIIGMCTQMKFRRVPRVLMDKFFSPKNIAATDQAKKMRIRPLFPGRVSQPETPSDSDTSGDLDSSFINPDQESISTLGSPEAINARIKLTTKKDHDKMIADMMGLISRETGLDFHMLCDESTFVERGVDSLTSLVLVQKFRVEMNIEIHSSIFLDFPTIREFKDHMKNKFSEPVSVND</sequence>
<dbReference type="PROSITE" id="PS52019">
    <property type="entry name" value="PKS_MFAS_DH"/>
    <property type="match status" value="1"/>
</dbReference>
<dbReference type="InterPro" id="IPR014030">
    <property type="entry name" value="Ketoacyl_synth_N"/>
</dbReference>
<evidence type="ECO:0000256" key="3">
    <source>
        <dbReference type="ARBA" id="ARBA00022553"/>
    </source>
</evidence>
<dbReference type="SMART" id="SM00825">
    <property type="entry name" value="PKS_KS"/>
    <property type="match status" value="1"/>
</dbReference>
<dbReference type="SUPFAM" id="SSF47336">
    <property type="entry name" value="ACP-like"/>
    <property type="match status" value="1"/>
</dbReference>
<dbReference type="Gene3D" id="3.40.366.10">
    <property type="entry name" value="Malonyl-Coenzyme A Acyl Carrier Protein, domain 2"/>
    <property type="match status" value="2"/>
</dbReference>
<evidence type="ECO:0000256" key="2">
    <source>
        <dbReference type="ARBA" id="ARBA00022450"/>
    </source>
</evidence>
<feature type="region of interest" description="Disordered" evidence="6">
    <location>
        <begin position="1664"/>
        <end position="1700"/>
    </location>
</feature>
<dbReference type="PANTHER" id="PTHR43775">
    <property type="entry name" value="FATTY ACID SYNTHASE"/>
    <property type="match status" value="1"/>
</dbReference>
<comment type="caution">
    <text evidence="5">Lacks conserved residue(s) required for the propagation of feature annotation.</text>
</comment>
<accession>A0A420IFW4</accession>
<dbReference type="PROSITE" id="PS00606">
    <property type="entry name" value="KS3_1"/>
    <property type="match status" value="1"/>
</dbReference>
<dbReference type="Gene3D" id="3.10.129.110">
    <property type="entry name" value="Polyketide synthase dehydratase"/>
    <property type="match status" value="1"/>
</dbReference>
<dbReference type="Pfam" id="PF22621">
    <property type="entry name" value="CurL-like_PKS_C"/>
    <property type="match status" value="1"/>
</dbReference>
<dbReference type="InterPro" id="IPR016036">
    <property type="entry name" value="Malonyl_transacylase_ACP-bd"/>
</dbReference>
<dbReference type="InterPro" id="IPR016039">
    <property type="entry name" value="Thiolase-like"/>
</dbReference>
<dbReference type="Gene3D" id="1.10.1200.10">
    <property type="entry name" value="ACP-like"/>
    <property type="match status" value="1"/>
</dbReference>
<dbReference type="InterPro" id="IPR009081">
    <property type="entry name" value="PP-bd_ACP"/>
</dbReference>
<evidence type="ECO:0000313" key="11">
    <source>
        <dbReference type="Proteomes" id="UP000285326"/>
    </source>
</evidence>
<keyword evidence="4" id="KW-0808">Transferase</keyword>
<keyword evidence="2" id="KW-0596">Phosphopantetheine</keyword>
<dbReference type="Gene3D" id="3.30.70.3290">
    <property type="match status" value="1"/>
</dbReference>
<evidence type="ECO:0000259" key="7">
    <source>
        <dbReference type="PROSITE" id="PS50075"/>
    </source>
</evidence>
<protein>
    <submittedName>
        <fullName evidence="10">Non-reducing polyketide synthase nscA</fullName>
    </submittedName>
</protein>
<dbReference type="InterPro" id="IPR032088">
    <property type="entry name" value="SAT"/>
</dbReference>
<dbReference type="GO" id="GO:0006633">
    <property type="term" value="P:fatty acid biosynthetic process"/>
    <property type="evidence" value="ECO:0007669"/>
    <property type="project" value="InterPro"/>
</dbReference>
<organism evidence="10 11">
    <name type="scientific">Golovinomyces cichoracearum</name>
    <dbReference type="NCBI Taxonomy" id="62708"/>
    <lineage>
        <taxon>Eukaryota</taxon>
        <taxon>Fungi</taxon>
        <taxon>Dikarya</taxon>
        <taxon>Ascomycota</taxon>
        <taxon>Pezizomycotina</taxon>
        <taxon>Leotiomycetes</taxon>
        <taxon>Erysiphales</taxon>
        <taxon>Erysiphaceae</taxon>
        <taxon>Golovinomyces</taxon>
    </lineage>
</organism>
<dbReference type="InterPro" id="IPR050091">
    <property type="entry name" value="PKS_NRPS_Biosynth_Enz"/>
</dbReference>
<dbReference type="Proteomes" id="UP000285326">
    <property type="component" value="Unassembled WGS sequence"/>
</dbReference>
<feature type="domain" description="Carrier" evidence="7">
    <location>
        <begin position="1717"/>
        <end position="1794"/>
    </location>
</feature>
<dbReference type="InterPro" id="IPR016035">
    <property type="entry name" value="Acyl_Trfase/lysoPLipase"/>
</dbReference>
<dbReference type="CDD" id="cd00833">
    <property type="entry name" value="PKS"/>
    <property type="match status" value="1"/>
</dbReference>
<feature type="domain" description="PKS/mFAS DH" evidence="9">
    <location>
        <begin position="1337"/>
        <end position="1644"/>
    </location>
</feature>
<evidence type="ECO:0000259" key="9">
    <source>
        <dbReference type="PROSITE" id="PS52019"/>
    </source>
</evidence>
<feature type="region of interest" description="N-terminal hotdog fold" evidence="5">
    <location>
        <begin position="1337"/>
        <end position="1472"/>
    </location>
</feature>
<dbReference type="GO" id="GO:0004312">
    <property type="term" value="F:fatty acid synthase activity"/>
    <property type="evidence" value="ECO:0007669"/>
    <property type="project" value="TreeGrafter"/>
</dbReference>
<dbReference type="InterPro" id="IPR014043">
    <property type="entry name" value="Acyl_transferase_dom"/>
</dbReference>
<dbReference type="Pfam" id="PF00698">
    <property type="entry name" value="Acyl_transf_1"/>
    <property type="match status" value="1"/>
</dbReference>
<dbReference type="SUPFAM" id="SSF55048">
    <property type="entry name" value="Probable ACP-binding domain of malonyl-CoA ACP transacylase"/>
    <property type="match status" value="1"/>
</dbReference>
<dbReference type="NCBIfam" id="TIGR04532">
    <property type="entry name" value="PT_fungal_PKS"/>
    <property type="match status" value="1"/>
</dbReference>
<dbReference type="InterPro" id="IPR001227">
    <property type="entry name" value="Ac_transferase_dom_sf"/>
</dbReference>
<dbReference type="GO" id="GO:0044550">
    <property type="term" value="P:secondary metabolite biosynthetic process"/>
    <property type="evidence" value="ECO:0007669"/>
    <property type="project" value="TreeGrafter"/>
</dbReference>
<evidence type="ECO:0000256" key="5">
    <source>
        <dbReference type="PROSITE-ProRule" id="PRU01363"/>
    </source>
</evidence>
<feature type="compositionally biased region" description="Polar residues" evidence="6">
    <location>
        <begin position="1690"/>
        <end position="1700"/>
    </location>
</feature>
<dbReference type="InterPro" id="IPR014031">
    <property type="entry name" value="Ketoacyl_synth_C"/>
</dbReference>
<dbReference type="InterPro" id="IPR020841">
    <property type="entry name" value="PKS_Beta-ketoAc_synthase_dom"/>
</dbReference>
<dbReference type="SUPFAM" id="SSF52151">
    <property type="entry name" value="FabD/lysophospholipase-like"/>
    <property type="match status" value="1"/>
</dbReference>
<keyword evidence="3" id="KW-0597">Phosphoprotein</keyword>
<dbReference type="Pfam" id="PF02801">
    <property type="entry name" value="Ketoacyl-synt_C"/>
    <property type="match status" value="1"/>
</dbReference>
<dbReference type="Pfam" id="PF00109">
    <property type="entry name" value="ketoacyl-synt"/>
    <property type="match status" value="1"/>
</dbReference>
<dbReference type="Pfam" id="PF16073">
    <property type="entry name" value="SAT"/>
    <property type="match status" value="1"/>
</dbReference>
<dbReference type="InterPro" id="IPR042104">
    <property type="entry name" value="PKS_dehydratase_sf"/>
</dbReference>
<dbReference type="GO" id="GO:0004315">
    <property type="term" value="F:3-oxoacyl-[acyl-carrier-protein] synthase activity"/>
    <property type="evidence" value="ECO:0007669"/>
    <property type="project" value="InterPro"/>
</dbReference>
<dbReference type="PROSITE" id="PS52004">
    <property type="entry name" value="KS3_2"/>
    <property type="match status" value="1"/>
</dbReference>
<dbReference type="Pfam" id="PF00550">
    <property type="entry name" value="PP-binding"/>
    <property type="match status" value="1"/>
</dbReference>
<feature type="region of interest" description="C-terminal hotdog fold" evidence="5">
    <location>
        <begin position="1500"/>
        <end position="1644"/>
    </location>
</feature>
<reference evidence="10 11" key="1">
    <citation type="journal article" date="2018" name="BMC Genomics">
        <title>Comparative genome analyses reveal sequence features reflecting distinct modes of host-adaptation between dicot and monocot powdery mildew.</title>
        <authorList>
            <person name="Wu Y."/>
            <person name="Ma X."/>
            <person name="Pan Z."/>
            <person name="Kale S.D."/>
            <person name="Song Y."/>
            <person name="King H."/>
            <person name="Zhang Q."/>
            <person name="Presley C."/>
            <person name="Deng X."/>
            <person name="Wei C.I."/>
            <person name="Xiao S."/>
        </authorList>
    </citation>
    <scope>NUCLEOTIDE SEQUENCE [LARGE SCALE GENOMIC DNA]</scope>
    <source>
        <strain evidence="10">UMSG1</strain>
    </source>
</reference>
<dbReference type="InterPro" id="IPR018201">
    <property type="entry name" value="Ketoacyl_synth_AS"/>
</dbReference>
<proteinExistence type="predicted"/>
<dbReference type="EMBL" id="MCBS01024438">
    <property type="protein sequence ID" value="RKF73434.1"/>
    <property type="molecule type" value="Genomic_DNA"/>
</dbReference>
<dbReference type="SUPFAM" id="SSF53901">
    <property type="entry name" value="Thiolase-like"/>
    <property type="match status" value="1"/>
</dbReference>
<dbReference type="InterPro" id="IPR036736">
    <property type="entry name" value="ACP-like_sf"/>
</dbReference>
<feature type="domain" description="Ketosynthase family 3 (KS3)" evidence="8">
    <location>
        <begin position="414"/>
        <end position="847"/>
    </location>
</feature>
<gene>
    <name evidence="10" type="ORF">GcM1_244102</name>
</gene>
<evidence type="ECO:0000313" key="10">
    <source>
        <dbReference type="EMBL" id="RKF73434.1"/>
    </source>
</evidence>
<dbReference type="InterPro" id="IPR030918">
    <property type="entry name" value="PT_fungal_PKS"/>
</dbReference>
<dbReference type="PROSITE" id="PS50075">
    <property type="entry name" value="CARRIER"/>
    <property type="match status" value="1"/>
</dbReference>
<dbReference type="InterPro" id="IPR049900">
    <property type="entry name" value="PKS_mFAS_DH"/>
</dbReference>
<name>A0A420IFW4_9PEZI</name>
<evidence type="ECO:0000256" key="1">
    <source>
        <dbReference type="ARBA" id="ARBA00005179"/>
    </source>
</evidence>
<evidence type="ECO:0000259" key="8">
    <source>
        <dbReference type="PROSITE" id="PS52004"/>
    </source>
</evidence>
<dbReference type="SMART" id="SM00827">
    <property type="entry name" value="PKS_AT"/>
    <property type="match status" value="1"/>
</dbReference>
<dbReference type="PANTHER" id="PTHR43775:SF24">
    <property type="entry name" value="NON-REDUCING POLYKETIDE SYNTHASE APTA-RELATED"/>
    <property type="match status" value="1"/>
</dbReference>
<comment type="caution">
    <text evidence="10">The sequence shown here is derived from an EMBL/GenBank/DDBJ whole genome shotgun (WGS) entry which is preliminary data.</text>
</comment>
<evidence type="ECO:0000256" key="4">
    <source>
        <dbReference type="ARBA" id="ARBA00022679"/>
    </source>
</evidence>